<organism evidence="2 3">
    <name type="scientific">Holothuria leucospilota</name>
    <name type="common">Black long sea cucumber</name>
    <name type="synonym">Mertensiothuria leucospilota</name>
    <dbReference type="NCBI Taxonomy" id="206669"/>
    <lineage>
        <taxon>Eukaryota</taxon>
        <taxon>Metazoa</taxon>
        <taxon>Echinodermata</taxon>
        <taxon>Eleutherozoa</taxon>
        <taxon>Echinozoa</taxon>
        <taxon>Holothuroidea</taxon>
        <taxon>Aspidochirotacea</taxon>
        <taxon>Aspidochirotida</taxon>
        <taxon>Holothuriidae</taxon>
        <taxon>Holothuria</taxon>
    </lineage>
</organism>
<evidence type="ECO:0000313" key="3">
    <source>
        <dbReference type="Proteomes" id="UP001152320"/>
    </source>
</evidence>
<dbReference type="EMBL" id="JAIZAY010000003">
    <property type="protein sequence ID" value="KAJ8044336.1"/>
    <property type="molecule type" value="Genomic_DNA"/>
</dbReference>
<gene>
    <name evidence="2" type="ORF">HOLleu_07062</name>
</gene>
<dbReference type="SUPFAM" id="SSF52047">
    <property type="entry name" value="RNI-like"/>
    <property type="match status" value="1"/>
</dbReference>
<accession>A0A9Q1CFD5</accession>
<protein>
    <submittedName>
        <fullName evidence="2">Distal membrane-arm assembly complex protein 2</fullName>
    </submittedName>
</protein>
<dbReference type="AlphaFoldDB" id="A0A9Q1CFD5"/>
<dbReference type="OrthoDB" id="5859291at2759"/>
<sequence>MNFISQSKVLLQLPLCRSCALRVVGRHGPVVAASNKPCISYFEDRYYHNIRIETVQEAWAQLKKEFKYLKKASANLSPDSRDFALGQEIGTAIFLIKANASVHFSNGVWYGNKRGDGKKSWPKEEAVGYTVNAVDAKETLLDRNGFEDLIKLKDIKYLDLEGCPYVDDHCLASLVHIRDSLTHLNVNRCDSITENGLATLHKLRKLERLNMSDVPKVKYPKLVAAMLEEAVPNLRVNIISQLVEKRMKKRERKEEAEKSQRMDSDLGQKQSVS</sequence>
<keyword evidence="3" id="KW-1185">Reference proteome</keyword>
<feature type="region of interest" description="Disordered" evidence="1">
    <location>
        <begin position="246"/>
        <end position="273"/>
    </location>
</feature>
<dbReference type="InterPro" id="IPR032675">
    <property type="entry name" value="LRR_dom_sf"/>
</dbReference>
<comment type="caution">
    <text evidence="2">The sequence shown here is derived from an EMBL/GenBank/DDBJ whole genome shotgun (WGS) entry which is preliminary data.</text>
</comment>
<reference evidence="2" key="1">
    <citation type="submission" date="2021-10" db="EMBL/GenBank/DDBJ databases">
        <title>Tropical sea cucumber genome reveals ecological adaptation and Cuvierian tubules defense mechanism.</title>
        <authorList>
            <person name="Chen T."/>
        </authorList>
    </citation>
    <scope>NUCLEOTIDE SEQUENCE</scope>
    <source>
        <strain evidence="2">Nanhai2018</strain>
        <tissue evidence="2">Muscle</tissue>
    </source>
</reference>
<feature type="compositionally biased region" description="Basic and acidic residues" evidence="1">
    <location>
        <begin position="252"/>
        <end position="266"/>
    </location>
</feature>
<dbReference type="Gene3D" id="3.80.10.10">
    <property type="entry name" value="Ribonuclease Inhibitor"/>
    <property type="match status" value="1"/>
</dbReference>
<dbReference type="Proteomes" id="UP001152320">
    <property type="component" value="Chromosome 3"/>
</dbReference>
<name>A0A9Q1CFD5_HOLLE</name>
<evidence type="ECO:0000256" key="1">
    <source>
        <dbReference type="SAM" id="MobiDB-lite"/>
    </source>
</evidence>
<evidence type="ECO:0000313" key="2">
    <source>
        <dbReference type="EMBL" id="KAJ8044336.1"/>
    </source>
</evidence>
<proteinExistence type="predicted"/>